<dbReference type="Pfam" id="PF01650">
    <property type="entry name" value="Peptidase_C13"/>
    <property type="match status" value="1"/>
</dbReference>
<dbReference type="EMBL" id="MFSP01000114">
    <property type="protein sequence ID" value="OGI64942.1"/>
    <property type="molecule type" value="Genomic_DNA"/>
</dbReference>
<gene>
    <name evidence="2" type="ORF">A2W18_06535</name>
</gene>
<keyword evidence="1" id="KW-0472">Membrane</keyword>
<reference evidence="2 3" key="1">
    <citation type="journal article" date="2016" name="Nat. Commun.">
        <title>Thousands of microbial genomes shed light on interconnected biogeochemical processes in an aquifer system.</title>
        <authorList>
            <person name="Anantharaman K."/>
            <person name="Brown C.T."/>
            <person name="Hug L.A."/>
            <person name="Sharon I."/>
            <person name="Castelle C.J."/>
            <person name="Probst A.J."/>
            <person name="Thomas B.C."/>
            <person name="Singh A."/>
            <person name="Wilkins M.J."/>
            <person name="Karaoz U."/>
            <person name="Brodie E.L."/>
            <person name="Williams K.H."/>
            <person name="Hubbard S.S."/>
            <person name="Banfield J.F."/>
        </authorList>
    </citation>
    <scope>NUCLEOTIDE SEQUENCE [LARGE SCALE GENOMIC DNA]</scope>
</reference>
<sequence length="447" mass="50695">MVINLRCALRLIVLRPVERKTWAVSAAGLIAVVVVSVLLGIASERTFFGADASFNWNALRGQWLDLPVFLLVGWLAARDAKSRIDPLFVPIALFTAALIVEVLLTVALHAATRIWLQYEYLIWVTAYYAWYIWLLLIALVLLRRTARLTYRRVALAIIPLLAFSVYEVMYPHASLWYELPTLPATADLEPRDSPASEEMLSLQPRLLSQTLGAVARHRRGVTDLYFVGFAPYAREDVFMQETEVIRELMDQRFDTRDRSVLLVNNDRALRKYPLATVTNLRATLQRIRRRIDPSEDVVMIYLTSHGDKEHRLSASFAPLELDELNPSVLKALLDETGIRWRVIVVSACYAGGFIEPLRGPTTLVMTASDATHTSFGCGTASDFTYFAKALFDEQLRAMHSFEQAFAAALPVIRAREREKDYEFSNPQFAMGEALRAKLADIERRLAR</sequence>
<accession>A0A1F6V5Q0</accession>
<evidence type="ECO:0000313" key="3">
    <source>
        <dbReference type="Proteomes" id="UP000179076"/>
    </source>
</evidence>
<dbReference type="AlphaFoldDB" id="A0A1F6V5Q0"/>
<dbReference type="GO" id="GO:0006508">
    <property type="term" value="P:proteolysis"/>
    <property type="evidence" value="ECO:0007669"/>
    <property type="project" value="InterPro"/>
</dbReference>
<dbReference type="GO" id="GO:0008233">
    <property type="term" value="F:peptidase activity"/>
    <property type="evidence" value="ECO:0007669"/>
    <property type="project" value="InterPro"/>
</dbReference>
<evidence type="ECO:0000313" key="2">
    <source>
        <dbReference type="EMBL" id="OGI64942.1"/>
    </source>
</evidence>
<feature type="transmembrane region" description="Helical" evidence="1">
    <location>
        <begin position="62"/>
        <end position="80"/>
    </location>
</feature>
<comment type="caution">
    <text evidence="2">The sequence shown here is derived from an EMBL/GenBank/DDBJ whole genome shotgun (WGS) entry which is preliminary data.</text>
</comment>
<dbReference type="Proteomes" id="UP000179076">
    <property type="component" value="Unassembled WGS sequence"/>
</dbReference>
<feature type="transmembrane region" description="Helical" evidence="1">
    <location>
        <begin position="21"/>
        <end position="42"/>
    </location>
</feature>
<feature type="transmembrane region" description="Helical" evidence="1">
    <location>
        <begin position="153"/>
        <end position="173"/>
    </location>
</feature>
<evidence type="ECO:0008006" key="4">
    <source>
        <dbReference type="Google" id="ProtNLM"/>
    </source>
</evidence>
<name>A0A1F6V5Q0_9PROT</name>
<proteinExistence type="predicted"/>
<feature type="transmembrane region" description="Helical" evidence="1">
    <location>
        <begin position="120"/>
        <end position="141"/>
    </location>
</feature>
<protein>
    <recommendedName>
        <fullName evidence="4">Peptidase C13 family protein</fullName>
    </recommendedName>
</protein>
<dbReference type="InterPro" id="IPR001096">
    <property type="entry name" value="Peptidase_C13"/>
</dbReference>
<dbReference type="Gene3D" id="3.40.50.1460">
    <property type="match status" value="1"/>
</dbReference>
<keyword evidence="1" id="KW-1133">Transmembrane helix</keyword>
<feature type="transmembrane region" description="Helical" evidence="1">
    <location>
        <begin position="87"/>
        <end position="108"/>
    </location>
</feature>
<evidence type="ECO:0000256" key="1">
    <source>
        <dbReference type="SAM" id="Phobius"/>
    </source>
</evidence>
<organism evidence="2 3">
    <name type="scientific">Candidatus Muproteobacteria bacterium RBG_16_60_9</name>
    <dbReference type="NCBI Taxonomy" id="1817755"/>
    <lineage>
        <taxon>Bacteria</taxon>
        <taxon>Pseudomonadati</taxon>
        <taxon>Pseudomonadota</taxon>
        <taxon>Candidatus Muproteobacteria</taxon>
    </lineage>
</organism>
<keyword evidence="1" id="KW-0812">Transmembrane</keyword>